<dbReference type="SUPFAM" id="SSF52540">
    <property type="entry name" value="P-loop containing nucleoside triphosphate hydrolases"/>
    <property type="match status" value="1"/>
</dbReference>
<dbReference type="AlphaFoldDB" id="A0A7N0VN97"/>
<dbReference type="EnsemblPlants" id="Kaladp1319s0023.1.v1.1">
    <property type="protein sequence ID" value="Kaladp1319s0023.1.v1.1.CDS.1"/>
    <property type="gene ID" value="Kaladp1319s0023.v1.1"/>
</dbReference>
<dbReference type="PANTHER" id="PTHR11783">
    <property type="entry name" value="SULFOTRANSFERASE SULT"/>
    <property type="match status" value="1"/>
</dbReference>
<evidence type="ECO:0000256" key="2">
    <source>
        <dbReference type="ARBA" id="ARBA00022679"/>
    </source>
</evidence>
<keyword evidence="2 3" id="KW-0808">Transferase</keyword>
<evidence type="ECO:0000313" key="6">
    <source>
        <dbReference type="Proteomes" id="UP000594263"/>
    </source>
</evidence>
<protein>
    <recommendedName>
        <fullName evidence="3">Sulfotransferase</fullName>
        <ecNumber evidence="3">2.8.2.-</ecNumber>
    </recommendedName>
</protein>
<dbReference type="EC" id="2.8.2.-" evidence="3"/>
<accession>A0A7N0VN97</accession>
<evidence type="ECO:0000313" key="5">
    <source>
        <dbReference type="EnsemblPlants" id="Kaladp1319s0023.1.v1.1.CDS.1"/>
    </source>
</evidence>
<organism evidence="5 6">
    <name type="scientific">Kalanchoe fedtschenkoi</name>
    <name type="common">Lavender scallops</name>
    <name type="synonym">South American air plant</name>
    <dbReference type="NCBI Taxonomy" id="63787"/>
    <lineage>
        <taxon>Eukaryota</taxon>
        <taxon>Viridiplantae</taxon>
        <taxon>Streptophyta</taxon>
        <taxon>Embryophyta</taxon>
        <taxon>Tracheophyta</taxon>
        <taxon>Spermatophyta</taxon>
        <taxon>Magnoliopsida</taxon>
        <taxon>eudicotyledons</taxon>
        <taxon>Gunneridae</taxon>
        <taxon>Pentapetalae</taxon>
        <taxon>Saxifragales</taxon>
        <taxon>Crassulaceae</taxon>
        <taxon>Kalanchoe</taxon>
    </lineage>
</organism>
<sequence>MALFGSHIPYSLLPESMIESGCKIVYVMWDPKDVFVSSWHFAVNVWEDAATVPLDDTFDMFCDGFVHCGAYWDHVVEYVKTSLKSPDTILTIAYEDLIERPVYNVKKLANFIGQPFTMAEEDQGVVDEIVSFCSFDKLSNLEVNKTKASSIDGIPIAIPNDTFFRKAKIGDWRNYLDDEKRERIDGITYQKFKDIGTLSRYMGSTSCFIQLQGHCLTHFILLSFIFFY</sequence>
<reference evidence="5" key="1">
    <citation type="submission" date="2021-01" db="UniProtKB">
        <authorList>
            <consortium name="EnsemblPlants"/>
        </authorList>
    </citation>
    <scope>IDENTIFICATION</scope>
</reference>
<dbReference type="InterPro" id="IPR027417">
    <property type="entry name" value="P-loop_NTPase"/>
</dbReference>
<evidence type="ECO:0000256" key="1">
    <source>
        <dbReference type="ARBA" id="ARBA00005771"/>
    </source>
</evidence>
<dbReference type="GO" id="GO:0008146">
    <property type="term" value="F:sulfotransferase activity"/>
    <property type="evidence" value="ECO:0007669"/>
    <property type="project" value="InterPro"/>
</dbReference>
<evidence type="ECO:0000256" key="3">
    <source>
        <dbReference type="RuleBase" id="RU361155"/>
    </source>
</evidence>
<dbReference type="Pfam" id="PF00685">
    <property type="entry name" value="Sulfotransfer_1"/>
    <property type="match status" value="1"/>
</dbReference>
<keyword evidence="6" id="KW-1185">Reference proteome</keyword>
<dbReference type="OMA" id="WHSKTIA"/>
<proteinExistence type="inferred from homology"/>
<dbReference type="Gramene" id="Kaladp1319s0023.1.v1.1">
    <property type="protein sequence ID" value="Kaladp1319s0023.1.v1.1.CDS.1"/>
    <property type="gene ID" value="Kaladp1319s0023.v1.1"/>
</dbReference>
<dbReference type="Proteomes" id="UP000594263">
    <property type="component" value="Unplaced"/>
</dbReference>
<comment type="similarity">
    <text evidence="1 3">Belongs to the sulfotransferase 1 family.</text>
</comment>
<feature type="domain" description="Sulfotransferase" evidence="4">
    <location>
        <begin position="3"/>
        <end position="196"/>
    </location>
</feature>
<dbReference type="Gene3D" id="3.40.50.300">
    <property type="entry name" value="P-loop containing nucleotide triphosphate hydrolases"/>
    <property type="match status" value="1"/>
</dbReference>
<dbReference type="InterPro" id="IPR000863">
    <property type="entry name" value="Sulfotransferase_dom"/>
</dbReference>
<evidence type="ECO:0000259" key="4">
    <source>
        <dbReference type="Pfam" id="PF00685"/>
    </source>
</evidence>
<name>A0A7N0VN97_KALFE</name>